<feature type="transmembrane region" description="Helical" evidence="10">
    <location>
        <begin position="46"/>
        <end position="70"/>
    </location>
</feature>
<dbReference type="InterPro" id="IPR027417">
    <property type="entry name" value="P-loop_NTPase"/>
</dbReference>
<reference evidence="13 14" key="1">
    <citation type="submission" date="2019-12" db="EMBL/GenBank/DDBJ databases">
        <title>Genomic-based taxomic classification of the family Erythrobacteraceae.</title>
        <authorList>
            <person name="Xu L."/>
        </authorList>
    </citation>
    <scope>NUCLEOTIDE SEQUENCE [LARGE SCALE GENOMIC DNA]</scope>
    <source>
        <strain evidence="13 14">KCTC 52763</strain>
    </source>
</reference>
<evidence type="ECO:0000313" key="14">
    <source>
        <dbReference type="Proteomes" id="UP000442714"/>
    </source>
</evidence>
<keyword evidence="3 13" id="KW-0808">Transferase</keyword>
<keyword evidence="4" id="KW-0547">Nucleotide-binding</keyword>
<dbReference type="EC" id="2.7.10.2" evidence="2"/>
<comment type="similarity">
    <text evidence="1">Belongs to the CpsD/CapB family.</text>
</comment>
<proteinExistence type="inferred from homology"/>
<dbReference type="Pfam" id="PF13614">
    <property type="entry name" value="AAA_31"/>
    <property type="match status" value="1"/>
</dbReference>
<dbReference type="Gene3D" id="3.40.50.300">
    <property type="entry name" value="P-loop containing nucleotide triphosphate hydrolases"/>
    <property type="match status" value="1"/>
</dbReference>
<gene>
    <name evidence="13" type="ORF">GRI41_10955</name>
</gene>
<dbReference type="InterPro" id="IPR005702">
    <property type="entry name" value="Wzc-like_C"/>
</dbReference>
<dbReference type="GO" id="GO:0005886">
    <property type="term" value="C:plasma membrane"/>
    <property type="evidence" value="ECO:0007669"/>
    <property type="project" value="TreeGrafter"/>
</dbReference>
<comment type="caution">
    <text evidence="13">The sequence shown here is derived from an EMBL/GenBank/DDBJ whole genome shotgun (WGS) entry which is preliminary data.</text>
</comment>
<keyword evidence="10" id="KW-1133">Transmembrane helix</keyword>
<dbReference type="Proteomes" id="UP000442714">
    <property type="component" value="Unassembled WGS sequence"/>
</dbReference>
<dbReference type="NCBIfam" id="TIGR01007">
    <property type="entry name" value="eps_fam"/>
    <property type="match status" value="1"/>
</dbReference>
<dbReference type="RefSeq" id="WP_160605030.1">
    <property type="nucleotide sequence ID" value="NZ_WTYX01000002.1"/>
</dbReference>
<dbReference type="EMBL" id="WTYX01000002">
    <property type="protein sequence ID" value="MXO91343.1"/>
    <property type="molecule type" value="Genomic_DNA"/>
</dbReference>
<keyword evidence="10" id="KW-0472">Membrane</keyword>
<evidence type="ECO:0000256" key="9">
    <source>
        <dbReference type="SAM" id="Coils"/>
    </source>
</evidence>
<keyword evidence="6" id="KW-0067">ATP-binding</keyword>
<name>A0A844ZTR9_9SPHN</name>
<dbReference type="OrthoDB" id="230260at2"/>
<dbReference type="InterPro" id="IPR032807">
    <property type="entry name" value="GNVR"/>
</dbReference>
<dbReference type="AlphaFoldDB" id="A0A844ZTR9"/>
<keyword evidence="9" id="KW-0175">Coiled coil</keyword>
<evidence type="ECO:0000256" key="2">
    <source>
        <dbReference type="ARBA" id="ARBA00011903"/>
    </source>
</evidence>
<evidence type="ECO:0000256" key="3">
    <source>
        <dbReference type="ARBA" id="ARBA00022679"/>
    </source>
</evidence>
<dbReference type="Pfam" id="PF13807">
    <property type="entry name" value="GNVR"/>
    <property type="match status" value="1"/>
</dbReference>
<dbReference type="SUPFAM" id="SSF52540">
    <property type="entry name" value="P-loop containing nucleoside triphosphate hydrolases"/>
    <property type="match status" value="1"/>
</dbReference>
<keyword evidence="5 13" id="KW-0418">Kinase</keyword>
<protein>
    <recommendedName>
        <fullName evidence="2">non-specific protein-tyrosine kinase</fullName>
        <ecNumber evidence="2">2.7.10.2</ecNumber>
    </recommendedName>
</protein>
<dbReference type="InterPro" id="IPR025669">
    <property type="entry name" value="AAA_dom"/>
</dbReference>
<keyword evidence="10" id="KW-0812">Transmembrane</keyword>
<feature type="coiled-coil region" evidence="9">
    <location>
        <begin position="343"/>
        <end position="370"/>
    </location>
</feature>
<dbReference type="PANTHER" id="PTHR32309">
    <property type="entry name" value="TYROSINE-PROTEIN KINASE"/>
    <property type="match status" value="1"/>
</dbReference>
<keyword evidence="14" id="KW-1185">Reference proteome</keyword>
<evidence type="ECO:0000256" key="8">
    <source>
        <dbReference type="ARBA" id="ARBA00051245"/>
    </source>
</evidence>
<organism evidence="13 14">
    <name type="scientific">Pontixanthobacter aquaemixtae</name>
    <dbReference type="NCBI Taxonomy" id="1958940"/>
    <lineage>
        <taxon>Bacteria</taxon>
        <taxon>Pseudomonadati</taxon>
        <taxon>Pseudomonadota</taxon>
        <taxon>Alphaproteobacteria</taxon>
        <taxon>Sphingomonadales</taxon>
        <taxon>Erythrobacteraceae</taxon>
        <taxon>Pontixanthobacter</taxon>
    </lineage>
</organism>
<evidence type="ECO:0000256" key="7">
    <source>
        <dbReference type="ARBA" id="ARBA00023137"/>
    </source>
</evidence>
<evidence type="ECO:0000256" key="4">
    <source>
        <dbReference type="ARBA" id="ARBA00022741"/>
    </source>
</evidence>
<evidence type="ECO:0000256" key="1">
    <source>
        <dbReference type="ARBA" id="ARBA00007316"/>
    </source>
</evidence>
<sequence length="716" mass="77525">MNNTTDPTAVFQNAAAPTAAQSEADAHGGLPLNLERYWVQALSLKFWILGLILLGLLFGLIATLLATEYFRATSRIEISRATENITNAAPLERQNRVDEMQYLETQYQLLASKFLARRVIDAGNLARDEKFLTAFGLDEAGTVSEPVLERVLLGNVTITPVEQSNLVDISFSSPSAEVSSSLANLWAEEFLDANYEKRFGQNIEARDFLEEQIEELRERLSISERELVNYANANEIVVINNTGENGSETASQSLVGAELAALNQALAEATTERIAAQSALNAGVKNEAGQAAAASLRARLAEEQAELAELQSKFGPGYPEIKAKKSEIASLRQALSGEDSVDNEALRAAFRKASLQEQQLQAKLRQAKNTFLGQQGQGIQYGILKREVDTNSQLYDALLQRYKELEAAGAGKNNMTLIEEAAVPGGPYSPSLTRNLFLGLLFGVLASGTLVFLRETLDQTIRDPADINRRLGISALGLIPRVSTDDIVKELEQRSSELSEAYATARTNMSFLTADGAPDSIMITSTRPNEGKSISSVALARSFVQLGKKVLLVDADLRHSGLSDFIGVRHGADRGLSAVLAGQEQLSDVTIEIEEYGFSMVPAGHHPPNPVELLASDRLKELIAKAQDDYDLVIVDSAPVLGLADALEVSRAVEGVVYIIESNGENIRGIGNALSRLKTADARIFGAIVTKLDDRNSSYGYGNGYGYGYGYGTANQ</sequence>
<comment type="catalytic activity">
    <reaction evidence="8">
        <text>L-tyrosyl-[protein] + ATP = O-phospho-L-tyrosyl-[protein] + ADP + H(+)</text>
        <dbReference type="Rhea" id="RHEA:10596"/>
        <dbReference type="Rhea" id="RHEA-COMP:10136"/>
        <dbReference type="Rhea" id="RHEA-COMP:20101"/>
        <dbReference type="ChEBI" id="CHEBI:15378"/>
        <dbReference type="ChEBI" id="CHEBI:30616"/>
        <dbReference type="ChEBI" id="CHEBI:46858"/>
        <dbReference type="ChEBI" id="CHEBI:61978"/>
        <dbReference type="ChEBI" id="CHEBI:456216"/>
        <dbReference type="EC" id="2.7.10.2"/>
    </reaction>
</comment>
<keyword evidence="7" id="KW-0829">Tyrosine-protein kinase</keyword>
<dbReference type="CDD" id="cd05387">
    <property type="entry name" value="BY-kinase"/>
    <property type="match status" value="1"/>
</dbReference>
<feature type="domain" description="AAA" evidence="11">
    <location>
        <begin position="530"/>
        <end position="677"/>
    </location>
</feature>
<accession>A0A844ZTR9</accession>
<feature type="coiled-coil region" evidence="9">
    <location>
        <begin position="199"/>
        <end position="233"/>
    </location>
</feature>
<dbReference type="InterPro" id="IPR050445">
    <property type="entry name" value="Bact_polysacc_biosynth/exp"/>
</dbReference>
<dbReference type="PANTHER" id="PTHR32309:SF13">
    <property type="entry name" value="FERRIC ENTEROBACTIN TRANSPORT PROTEIN FEPE"/>
    <property type="match status" value="1"/>
</dbReference>
<evidence type="ECO:0000259" key="11">
    <source>
        <dbReference type="Pfam" id="PF13614"/>
    </source>
</evidence>
<feature type="coiled-coil region" evidence="9">
    <location>
        <begin position="259"/>
        <end position="313"/>
    </location>
</feature>
<evidence type="ECO:0000256" key="6">
    <source>
        <dbReference type="ARBA" id="ARBA00022840"/>
    </source>
</evidence>
<evidence type="ECO:0000256" key="10">
    <source>
        <dbReference type="SAM" id="Phobius"/>
    </source>
</evidence>
<evidence type="ECO:0000259" key="12">
    <source>
        <dbReference type="Pfam" id="PF13807"/>
    </source>
</evidence>
<dbReference type="GO" id="GO:0005524">
    <property type="term" value="F:ATP binding"/>
    <property type="evidence" value="ECO:0007669"/>
    <property type="project" value="UniProtKB-KW"/>
</dbReference>
<evidence type="ECO:0000313" key="13">
    <source>
        <dbReference type="EMBL" id="MXO91343.1"/>
    </source>
</evidence>
<feature type="domain" description="Tyrosine-protein kinase G-rich" evidence="12">
    <location>
        <begin position="384"/>
        <end position="455"/>
    </location>
</feature>
<evidence type="ECO:0000256" key="5">
    <source>
        <dbReference type="ARBA" id="ARBA00022777"/>
    </source>
</evidence>
<dbReference type="GO" id="GO:0004715">
    <property type="term" value="F:non-membrane spanning protein tyrosine kinase activity"/>
    <property type="evidence" value="ECO:0007669"/>
    <property type="project" value="UniProtKB-EC"/>
</dbReference>